<dbReference type="EMBL" id="CP007493">
    <property type="protein sequence ID" value="AJB41370.1"/>
    <property type="molecule type" value="Genomic_DNA"/>
</dbReference>
<proteinExistence type="predicted"/>
<keyword evidence="1" id="KW-0812">Transmembrane</keyword>
<evidence type="ECO:0000313" key="2">
    <source>
        <dbReference type="EMBL" id="AJB41370.1"/>
    </source>
</evidence>
<keyword evidence="1" id="KW-0472">Membrane</keyword>
<dbReference type="KEGG" id="tcb:TCARB_0294"/>
<dbReference type="GeneID" id="25405752"/>
<keyword evidence="1" id="KW-1133">Transmembrane helix</keyword>
<dbReference type="AlphaFoldDB" id="A0A3G1A4H2"/>
<feature type="transmembrane region" description="Helical" evidence="1">
    <location>
        <begin position="149"/>
        <end position="168"/>
    </location>
</feature>
<dbReference type="STRING" id="697581.TCARB_0294"/>
<evidence type="ECO:0000313" key="3">
    <source>
        <dbReference type="Proteomes" id="UP000266720"/>
    </source>
</evidence>
<dbReference type="RefSeq" id="WP_052886483.1">
    <property type="nucleotide sequence ID" value="NZ_CP007493.1"/>
</dbReference>
<dbReference type="Proteomes" id="UP000266720">
    <property type="component" value="Chromosome"/>
</dbReference>
<feature type="transmembrane region" description="Helical" evidence="1">
    <location>
        <begin position="6"/>
        <end position="33"/>
    </location>
</feature>
<evidence type="ECO:0000256" key="1">
    <source>
        <dbReference type="SAM" id="Phobius"/>
    </source>
</evidence>
<reference evidence="3" key="1">
    <citation type="book" date="2010" name="EXTREMOPHILES" publisher="0:0-0">
        <title>Complete genome sequences of ten hyperthermophilic archaea reveal their metabolic capabilities and possible ecological roles.</title>
        <editorList>
            <person name="?"/>
        </editorList>
        <authorList>
            <person name="Ravin N.V."/>
            <person name="Mardanov A.V."/>
            <person name="Bonch-Osmolovskaya E.A."/>
            <person name="Skryabin K.G."/>
        </authorList>
    </citation>
    <scope>NUCLEOTIDE SEQUENCE [LARGE SCALE GENOMIC DNA]</scope>
    <source>
        <strain evidence="3">1505</strain>
    </source>
</reference>
<protein>
    <submittedName>
        <fullName evidence="2">Uncharacterized protein</fullName>
    </submittedName>
</protein>
<accession>A0A3G1A4H2</accession>
<name>A0A3G1A4H2_9CREN</name>
<sequence>MVNPVISHIIGTISILQATIIILAAFSFMGFIYQMQNQNIMLGEIAESTAREIVELISVYTLGGGSTSYMYLTLPDTLGGQPYLIQLGESGDNVLNVTAKLQVYQQVRVVVTPNFGQNPVHAVKGTVAIGGFTVSDTLYMPLPPGRKPVVIAFSMGGSIYVGFSSVPISP</sequence>
<organism evidence="2 3">
    <name type="scientific">Thermofilum adornatum 1505</name>
    <dbReference type="NCBI Taxonomy" id="697581"/>
    <lineage>
        <taxon>Archaea</taxon>
        <taxon>Thermoproteota</taxon>
        <taxon>Thermoprotei</taxon>
        <taxon>Thermofilales</taxon>
        <taxon>Thermofilaceae</taxon>
        <taxon>Thermofilum</taxon>
    </lineage>
</organism>
<gene>
    <name evidence="2" type="ORF">TCARB_0294</name>
</gene>